<dbReference type="Pfam" id="PF23412">
    <property type="entry name" value="zf_RING_Vps8"/>
    <property type="match status" value="1"/>
</dbReference>
<evidence type="ECO:0000256" key="4">
    <source>
        <dbReference type="ARBA" id="ARBA00022833"/>
    </source>
</evidence>
<dbReference type="PANTHER" id="PTHR12616:SF8">
    <property type="entry name" value="VACUOLAR PROTEIN SORTING-ASSOCIATED PROTEIN 8 HOMOLOG"/>
    <property type="match status" value="1"/>
</dbReference>
<dbReference type="SUPFAM" id="SSF50978">
    <property type="entry name" value="WD40 repeat-like"/>
    <property type="match status" value="1"/>
</dbReference>
<evidence type="ECO:0000256" key="6">
    <source>
        <dbReference type="SAM" id="MobiDB-lite"/>
    </source>
</evidence>
<comment type="similarity">
    <text evidence="1">Belongs to the VPS8 family.</text>
</comment>
<dbReference type="InterPro" id="IPR036322">
    <property type="entry name" value="WD40_repeat_dom_sf"/>
</dbReference>
<dbReference type="Proteomes" id="UP000694557">
    <property type="component" value="Unassembled WGS sequence"/>
</dbReference>
<dbReference type="GO" id="GO:0005770">
    <property type="term" value="C:late endosome"/>
    <property type="evidence" value="ECO:0007669"/>
    <property type="project" value="TreeGrafter"/>
</dbReference>
<dbReference type="GO" id="GO:0034058">
    <property type="term" value="P:endosomal vesicle fusion"/>
    <property type="evidence" value="ECO:0007669"/>
    <property type="project" value="TreeGrafter"/>
</dbReference>
<dbReference type="InterPro" id="IPR013083">
    <property type="entry name" value="Znf_RING/FYVE/PHD"/>
</dbReference>
<gene>
    <name evidence="8" type="primary">VPS8</name>
</gene>
<dbReference type="GO" id="GO:0030897">
    <property type="term" value="C:HOPS complex"/>
    <property type="evidence" value="ECO:0007669"/>
    <property type="project" value="TreeGrafter"/>
</dbReference>
<sequence length="1119" mass="125653">MWLSAFIRLVQTCVVVCSVVVIHPAGPDIVVVCQCGLSFIRLVQTCVVVCSVVCHSSGWSRHVCCMPVCLSFIPAGPDMCCCMQCGCHSSGWSRHVLLYAVWLSFIRLVQTCVVVCVWLATSPIVLGSTVRCLMVMRFFFSFRSEPALPFVLGSTATGAEYGAVSALSITHDCTRLLCGFAKGHITMWDLANGSFCEPLPTPHPPGTAILHVKFTDDPTLAVCNDSGGLMGMRTCESRCLFSGSKGEVCNVEPLLTAPDLKDHPITQYSLLAMASLTKILVIGLKPSLKVWMTFPLCVPQLAWQFVPVQKVVNPVLAFCRGDTVHFLLVKKDETGTIHVIKQRQLQLNCDIISLNWINSRTLVVMDSGEKLRVVDRPSQEELESLDVAEVQLVYNSSHFKSLATGGNVSQALALVGEKACYQSVCSYAGQMVLLGTKSAHILTLRNWRERVDCLLKQERFVEALSLAWSFHEGTAKAVLGLFGDPAKRKGVVADKMIEILFQYVERSVKKCPEHGKIQVMEQHFQDMVPVMVDYCLQLQRTDLLFNQLYTRLVENCVARGVFLESLEPYIVSERLGCVTAPVMRDLLTHLQDNNMMDSVENCLIHLDITSLDIQQVVQMCWDNQLYDAMIYVFNRGMNDYITPMEVVMGNKLLVYISCSLAGRAYPLGDIPEDLVSQVKNQVFEFLIRLHSAEAGQEEELYPYIRTLVHFHTPEFLNVLALTLEDFKNDKQALEIPVMVENSDFTPSQVGSLFTFLARQLAKPDNTLFVNRKLFDQVLEFLCSPDDDSRHTERQQVLLELLQVGGVVQFDEGRLLGLAEKAEFYQICEFLYEQKHLYDKILDCYLRDPLRKVIFNYIHNLLSMPGYSSEEKHCVWEKALLHIAELVTLDPAKSADLVTTGQLTRPSSLFFTGCPFLVATGHKSCCCDVTLPDLHELHIGLLCRFTPRQLTDFLKASQDYRLEEAVQVTSLHYSIADPVYGKGKLAEIQGLILGMLETFNYEQTLLETTTSLLNHDLHWSLSHLRAAVSRGLHPRQDHCNICLQQYRRSQDSPDDIIIFSCGHLYHCQCLQRKGSGHAEPRLLQVWSCYKCISSQRGRGGDRVTTETGRGRSTSLAQVSQ</sequence>
<evidence type="ECO:0000259" key="7">
    <source>
        <dbReference type="PROSITE" id="PS50089"/>
    </source>
</evidence>
<evidence type="ECO:0000256" key="2">
    <source>
        <dbReference type="ARBA" id="ARBA00022723"/>
    </source>
</evidence>
<evidence type="ECO:0000313" key="9">
    <source>
        <dbReference type="Proteomes" id="UP000694557"/>
    </source>
</evidence>
<evidence type="ECO:0000256" key="1">
    <source>
        <dbReference type="ARBA" id="ARBA00009422"/>
    </source>
</evidence>
<organism evidence="8 9">
    <name type="scientific">Oncorhynchus kisutch</name>
    <name type="common">Coho salmon</name>
    <name type="synonym">Salmo kisutch</name>
    <dbReference type="NCBI Taxonomy" id="8019"/>
    <lineage>
        <taxon>Eukaryota</taxon>
        <taxon>Metazoa</taxon>
        <taxon>Chordata</taxon>
        <taxon>Craniata</taxon>
        <taxon>Vertebrata</taxon>
        <taxon>Euteleostomi</taxon>
        <taxon>Actinopterygii</taxon>
        <taxon>Neopterygii</taxon>
        <taxon>Teleostei</taxon>
        <taxon>Protacanthopterygii</taxon>
        <taxon>Salmoniformes</taxon>
        <taxon>Salmonidae</taxon>
        <taxon>Salmoninae</taxon>
        <taxon>Oncorhynchus</taxon>
    </lineage>
</organism>
<dbReference type="Gene3D" id="2.130.10.10">
    <property type="entry name" value="YVTN repeat-like/Quinoprotein amine dehydrogenase"/>
    <property type="match status" value="1"/>
</dbReference>
<keyword evidence="9" id="KW-1185">Reference proteome</keyword>
<feature type="region of interest" description="Disordered" evidence="6">
    <location>
        <begin position="1094"/>
        <end position="1119"/>
    </location>
</feature>
<dbReference type="InterPro" id="IPR045111">
    <property type="entry name" value="Vps41/Vps8"/>
</dbReference>
<evidence type="ECO:0000256" key="5">
    <source>
        <dbReference type="PROSITE-ProRule" id="PRU00175"/>
    </source>
</evidence>
<dbReference type="CDD" id="cd16687">
    <property type="entry name" value="RING-H2_Vps8"/>
    <property type="match status" value="1"/>
</dbReference>
<dbReference type="GeneTree" id="ENSGT00390000010672"/>
<keyword evidence="3 5" id="KW-0863">Zinc-finger</keyword>
<dbReference type="GO" id="GO:0006623">
    <property type="term" value="P:protein targeting to vacuole"/>
    <property type="evidence" value="ECO:0007669"/>
    <property type="project" value="InterPro"/>
</dbReference>
<dbReference type="GO" id="GO:0008270">
    <property type="term" value="F:zinc ion binding"/>
    <property type="evidence" value="ECO:0007669"/>
    <property type="project" value="UniProtKB-KW"/>
</dbReference>
<dbReference type="InterPro" id="IPR015943">
    <property type="entry name" value="WD40/YVTN_repeat-like_dom_sf"/>
</dbReference>
<feature type="domain" description="RING-type" evidence="7">
    <location>
        <begin position="1038"/>
        <end position="1090"/>
    </location>
</feature>
<dbReference type="GO" id="GO:0005769">
    <property type="term" value="C:early endosome"/>
    <property type="evidence" value="ECO:0007669"/>
    <property type="project" value="TreeGrafter"/>
</dbReference>
<protein>
    <submittedName>
        <fullName evidence="8">VPS8 subunit of CORVET complex</fullName>
    </submittedName>
</protein>
<dbReference type="GO" id="GO:0033263">
    <property type="term" value="C:CORVET complex"/>
    <property type="evidence" value="ECO:0007669"/>
    <property type="project" value="TreeGrafter"/>
</dbReference>
<dbReference type="PROSITE" id="PS50089">
    <property type="entry name" value="ZF_RING_2"/>
    <property type="match status" value="1"/>
</dbReference>
<dbReference type="InterPro" id="IPR056939">
    <property type="entry name" value="Znf_RING_Vps8"/>
</dbReference>
<evidence type="ECO:0000313" key="8">
    <source>
        <dbReference type="Ensembl" id="ENSOKIP00005058011.1"/>
    </source>
</evidence>
<proteinExistence type="inferred from homology"/>
<keyword evidence="4" id="KW-0862">Zinc</keyword>
<name>A0A8C7HKA9_ONCKI</name>
<dbReference type="InterPro" id="IPR001841">
    <property type="entry name" value="Znf_RING"/>
</dbReference>
<dbReference type="SMART" id="SM00184">
    <property type="entry name" value="RING"/>
    <property type="match status" value="1"/>
</dbReference>
<dbReference type="PANTHER" id="PTHR12616">
    <property type="entry name" value="VACUOLAR PROTEIN SORTING VPS41"/>
    <property type="match status" value="1"/>
</dbReference>
<dbReference type="Ensembl" id="ENSOKIT00005061675.1">
    <property type="protein sequence ID" value="ENSOKIP00005058011.1"/>
    <property type="gene ID" value="ENSOKIG00005022064.1"/>
</dbReference>
<dbReference type="Gene3D" id="3.30.40.10">
    <property type="entry name" value="Zinc/RING finger domain, C3HC4 (zinc finger)"/>
    <property type="match status" value="1"/>
</dbReference>
<dbReference type="AlphaFoldDB" id="A0A8C7HKA9"/>
<feature type="compositionally biased region" description="Polar residues" evidence="6">
    <location>
        <begin position="1104"/>
        <end position="1119"/>
    </location>
</feature>
<dbReference type="Pfam" id="PF12816">
    <property type="entry name" value="TPR_Vps8"/>
    <property type="match status" value="1"/>
</dbReference>
<dbReference type="InterPro" id="IPR025941">
    <property type="entry name" value="Vps8_central_dom"/>
</dbReference>
<accession>A0A8C7HKA9</accession>
<dbReference type="Pfam" id="PF23410">
    <property type="entry name" value="Beta-prop_VPS8"/>
    <property type="match status" value="1"/>
</dbReference>
<reference evidence="8" key="1">
    <citation type="submission" date="2025-08" db="UniProtKB">
        <authorList>
            <consortium name="Ensembl"/>
        </authorList>
    </citation>
    <scope>IDENTIFICATION</scope>
</reference>
<evidence type="ECO:0000256" key="3">
    <source>
        <dbReference type="ARBA" id="ARBA00022771"/>
    </source>
</evidence>
<reference evidence="8" key="2">
    <citation type="submission" date="2025-09" db="UniProtKB">
        <authorList>
            <consortium name="Ensembl"/>
        </authorList>
    </citation>
    <scope>IDENTIFICATION</scope>
</reference>
<keyword evidence="2" id="KW-0479">Metal-binding</keyword>